<gene>
    <name evidence="8" type="ORF">KDL28_07335</name>
</gene>
<keyword evidence="1 5" id="KW-0597">Phosphoprotein</keyword>
<evidence type="ECO:0000256" key="5">
    <source>
        <dbReference type="PROSITE-ProRule" id="PRU00169"/>
    </source>
</evidence>
<dbReference type="Proteomes" id="UP001165283">
    <property type="component" value="Unassembled WGS sequence"/>
</dbReference>
<dbReference type="InterPro" id="IPR039420">
    <property type="entry name" value="WalR-like"/>
</dbReference>
<dbReference type="InterPro" id="IPR001789">
    <property type="entry name" value="Sig_transdc_resp-reg_receiver"/>
</dbReference>
<dbReference type="PROSITE" id="PS50043">
    <property type="entry name" value="HTH_LUXR_2"/>
    <property type="match status" value="1"/>
</dbReference>
<evidence type="ECO:0000256" key="4">
    <source>
        <dbReference type="ARBA" id="ARBA00023163"/>
    </source>
</evidence>
<dbReference type="InterPro" id="IPR011006">
    <property type="entry name" value="CheY-like_superfamily"/>
</dbReference>
<dbReference type="PROSITE" id="PS50110">
    <property type="entry name" value="RESPONSE_REGULATORY"/>
    <property type="match status" value="1"/>
</dbReference>
<organism evidence="8 9">
    <name type="scientific">Pseudonocardia humida</name>
    <dbReference type="NCBI Taxonomy" id="2800819"/>
    <lineage>
        <taxon>Bacteria</taxon>
        <taxon>Bacillati</taxon>
        <taxon>Actinomycetota</taxon>
        <taxon>Actinomycetes</taxon>
        <taxon>Pseudonocardiales</taxon>
        <taxon>Pseudonocardiaceae</taxon>
        <taxon>Pseudonocardia</taxon>
    </lineage>
</organism>
<dbReference type="CDD" id="cd06170">
    <property type="entry name" value="LuxR_C_like"/>
    <property type="match status" value="1"/>
</dbReference>
<dbReference type="InterPro" id="IPR000792">
    <property type="entry name" value="Tscrpt_reg_LuxR_C"/>
</dbReference>
<dbReference type="PANTHER" id="PTHR43214">
    <property type="entry name" value="TWO-COMPONENT RESPONSE REGULATOR"/>
    <property type="match status" value="1"/>
</dbReference>
<evidence type="ECO:0000259" key="7">
    <source>
        <dbReference type="PROSITE" id="PS50110"/>
    </source>
</evidence>
<dbReference type="PROSITE" id="PS00622">
    <property type="entry name" value="HTH_LUXR_1"/>
    <property type="match status" value="1"/>
</dbReference>
<feature type="domain" description="HTH luxR-type" evidence="6">
    <location>
        <begin position="152"/>
        <end position="217"/>
    </location>
</feature>
<protein>
    <submittedName>
        <fullName evidence="8">Response regulator transcription factor</fullName>
    </submittedName>
</protein>
<reference evidence="8" key="1">
    <citation type="submission" date="2021-04" db="EMBL/GenBank/DDBJ databases">
        <title>Pseudonocardia sp. nov., isolated from sandy soil of mangrove forest.</title>
        <authorList>
            <person name="Zan Z."/>
            <person name="Huang R."/>
            <person name="Liu W."/>
        </authorList>
    </citation>
    <scope>NUCLEOTIDE SEQUENCE</scope>
    <source>
        <strain evidence="8">S2-4</strain>
    </source>
</reference>
<dbReference type="PRINTS" id="PR00038">
    <property type="entry name" value="HTHLUXR"/>
</dbReference>
<dbReference type="Gene3D" id="3.40.50.2300">
    <property type="match status" value="1"/>
</dbReference>
<proteinExistence type="predicted"/>
<dbReference type="CDD" id="cd17535">
    <property type="entry name" value="REC_NarL-like"/>
    <property type="match status" value="1"/>
</dbReference>
<accession>A0ABT0ZW32</accession>
<dbReference type="Pfam" id="PF00196">
    <property type="entry name" value="GerE"/>
    <property type="match status" value="1"/>
</dbReference>
<dbReference type="PANTHER" id="PTHR43214:SF24">
    <property type="entry name" value="TRANSCRIPTIONAL REGULATORY PROTEIN NARL-RELATED"/>
    <property type="match status" value="1"/>
</dbReference>
<dbReference type="SMART" id="SM00448">
    <property type="entry name" value="REC"/>
    <property type="match status" value="1"/>
</dbReference>
<keyword evidence="2" id="KW-0805">Transcription regulation</keyword>
<keyword evidence="9" id="KW-1185">Reference proteome</keyword>
<evidence type="ECO:0000313" key="8">
    <source>
        <dbReference type="EMBL" id="MCO1654869.1"/>
    </source>
</evidence>
<evidence type="ECO:0000259" key="6">
    <source>
        <dbReference type="PROSITE" id="PS50043"/>
    </source>
</evidence>
<evidence type="ECO:0000313" key="9">
    <source>
        <dbReference type="Proteomes" id="UP001165283"/>
    </source>
</evidence>
<dbReference type="SUPFAM" id="SSF46894">
    <property type="entry name" value="C-terminal effector domain of the bipartite response regulators"/>
    <property type="match status" value="1"/>
</dbReference>
<evidence type="ECO:0000256" key="3">
    <source>
        <dbReference type="ARBA" id="ARBA00023125"/>
    </source>
</evidence>
<dbReference type="EMBL" id="JAGSOV010000015">
    <property type="protein sequence ID" value="MCO1654869.1"/>
    <property type="molecule type" value="Genomic_DNA"/>
</dbReference>
<dbReference type="Pfam" id="PF00072">
    <property type="entry name" value="Response_reg"/>
    <property type="match status" value="1"/>
</dbReference>
<keyword evidence="3" id="KW-0238">DNA-binding</keyword>
<feature type="modified residue" description="4-aspartylphosphate" evidence="5">
    <location>
        <position position="58"/>
    </location>
</feature>
<dbReference type="InterPro" id="IPR058245">
    <property type="entry name" value="NreC/VraR/RcsB-like_REC"/>
</dbReference>
<keyword evidence="4" id="KW-0804">Transcription</keyword>
<dbReference type="RefSeq" id="WP_308215942.1">
    <property type="nucleotide sequence ID" value="NZ_JAGSOV010000015.1"/>
</dbReference>
<feature type="domain" description="Response regulatory" evidence="7">
    <location>
        <begin position="7"/>
        <end position="123"/>
    </location>
</feature>
<comment type="caution">
    <text evidence="8">The sequence shown here is derived from an EMBL/GenBank/DDBJ whole genome shotgun (WGS) entry which is preliminary data.</text>
</comment>
<dbReference type="SUPFAM" id="SSF52172">
    <property type="entry name" value="CheY-like"/>
    <property type="match status" value="1"/>
</dbReference>
<evidence type="ECO:0000256" key="1">
    <source>
        <dbReference type="ARBA" id="ARBA00022553"/>
    </source>
</evidence>
<name>A0ABT0ZW32_9PSEU</name>
<dbReference type="SMART" id="SM00421">
    <property type="entry name" value="HTH_LUXR"/>
    <property type="match status" value="1"/>
</dbReference>
<dbReference type="InterPro" id="IPR016032">
    <property type="entry name" value="Sig_transdc_resp-reg_C-effctor"/>
</dbReference>
<sequence length="223" mass="23748">MSGRAIRVLLADDEIMIRAGLRLVLETEPDIVVVGEAGDGAAAVAATAALHPDVVLMDVRMPGLDGLAATRRILEGHPAVRVVVLTTFDDDANVHAALRLGASGFLLKVAPPERLVDAIRVAADGGALLDPLVTRRVISAFSTLPEPGRRPRPPALDRLTDREHEVLRMLARGLSNAEIAAELVVGEATVKTHVARVLMKLDLRDRVQAVVFAYEHGLVEPGA</sequence>
<evidence type="ECO:0000256" key="2">
    <source>
        <dbReference type="ARBA" id="ARBA00023015"/>
    </source>
</evidence>